<keyword evidence="2" id="KW-1185">Reference proteome</keyword>
<protein>
    <submittedName>
        <fullName evidence="1">Uncharacterized protein</fullName>
    </submittedName>
</protein>
<proteinExistence type="predicted"/>
<accession>A0ABP9BV62</accession>
<name>A0ABP9BV62_9ACTN</name>
<comment type="caution">
    <text evidence="1">The sequence shown here is derived from an EMBL/GenBank/DDBJ whole genome shotgun (WGS) entry which is preliminary data.</text>
</comment>
<evidence type="ECO:0000313" key="1">
    <source>
        <dbReference type="EMBL" id="GAA4800629.1"/>
    </source>
</evidence>
<sequence length="57" mass="6761">MYDVELIRDGRRRLVRRTTVDDLLVNSEVARQKVRNPRRDPGATLMIAPRRQYGWGH</sequence>
<dbReference type="EMBL" id="BAABIG010000025">
    <property type="protein sequence ID" value="GAA4800629.1"/>
    <property type="molecule type" value="Genomic_DNA"/>
</dbReference>
<organism evidence="1 2">
    <name type="scientific">Streptomyces ziwulingensis</name>
    <dbReference type="NCBI Taxonomy" id="1045501"/>
    <lineage>
        <taxon>Bacteria</taxon>
        <taxon>Bacillati</taxon>
        <taxon>Actinomycetota</taxon>
        <taxon>Actinomycetes</taxon>
        <taxon>Kitasatosporales</taxon>
        <taxon>Streptomycetaceae</taxon>
        <taxon>Streptomyces</taxon>
    </lineage>
</organism>
<dbReference type="Proteomes" id="UP001501265">
    <property type="component" value="Unassembled WGS sequence"/>
</dbReference>
<reference evidence="2" key="1">
    <citation type="journal article" date="2019" name="Int. J. Syst. Evol. Microbiol.">
        <title>The Global Catalogue of Microorganisms (GCM) 10K type strain sequencing project: providing services to taxonomists for standard genome sequencing and annotation.</title>
        <authorList>
            <consortium name="The Broad Institute Genomics Platform"/>
            <consortium name="The Broad Institute Genome Sequencing Center for Infectious Disease"/>
            <person name="Wu L."/>
            <person name="Ma J."/>
        </authorList>
    </citation>
    <scope>NUCLEOTIDE SEQUENCE [LARGE SCALE GENOMIC DNA]</scope>
    <source>
        <strain evidence="2">JCM 18081</strain>
    </source>
</reference>
<evidence type="ECO:0000313" key="2">
    <source>
        <dbReference type="Proteomes" id="UP001501265"/>
    </source>
</evidence>
<gene>
    <name evidence="1" type="ORF">GCM10023220_31430</name>
</gene>